<dbReference type="EMBL" id="CM001475">
    <property type="protein sequence ID" value="EIC29188.1"/>
    <property type="molecule type" value="Genomic_DNA"/>
</dbReference>
<dbReference type="eggNOG" id="ENOG5031MW7">
    <property type="taxonomic scope" value="Bacteria"/>
</dbReference>
<evidence type="ECO:0000313" key="2">
    <source>
        <dbReference type="EMBL" id="EIC29188.1"/>
    </source>
</evidence>
<protein>
    <submittedName>
        <fullName evidence="2">PilZ domain-containing protein</fullName>
    </submittedName>
</protein>
<dbReference type="HOGENOM" id="CLU_1330667_0_0_6"/>
<proteinExistence type="predicted"/>
<dbReference type="InterPro" id="IPR009875">
    <property type="entry name" value="PilZ_domain"/>
</dbReference>
<dbReference type="RefSeq" id="WP_005370881.1">
    <property type="nucleotide sequence ID" value="NZ_CM001475.1"/>
</dbReference>
<feature type="domain" description="PilZ" evidence="1">
    <location>
        <begin position="109"/>
        <end position="201"/>
    </location>
</feature>
<evidence type="ECO:0000259" key="1">
    <source>
        <dbReference type="Pfam" id="PF07238"/>
    </source>
</evidence>
<organism evidence="2 3">
    <name type="scientific">Methylomicrobium album BG8</name>
    <dbReference type="NCBI Taxonomy" id="686340"/>
    <lineage>
        <taxon>Bacteria</taxon>
        <taxon>Pseudomonadati</taxon>
        <taxon>Pseudomonadota</taxon>
        <taxon>Gammaproteobacteria</taxon>
        <taxon>Methylococcales</taxon>
        <taxon>Methylococcaceae</taxon>
        <taxon>Methylomicrobium</taxon>
    </lineage>
</organism>
<evidence type="ECO:0000313" key="3">
    <source>
        <dbReference type="Proteomes" id="UP000005090"/>
    </source>
</evidence>
<dbReference type="AlphaFoldDB" id="H8GK64"/>
<reference evidence="2 3" key="1">
    <citation type="journal article" date="2013" name="Genome Announc.">
        <title>Genome Sequence of the Obligate Gammaproteobacterial Methanotroph Methylomicrobium album Strain BG8.</title>
        <authorList>
            <person name="Kits K.D."/>
            <person name="Kalyuzhnaya M.G."/>
            <person name="Klotz M.G."/>
            <person name="Jetten M.S."/>
            <person name="Op den Camp H.J."/>
            <person name="Vuilleumier S."/>
            <person name="Bringel F."/>
            <person name="Dispirito A.A."/>
            <person name="Murrell J.C."/>
            <person name="Bruce D."/>
            <person name="Cheng J.F."/>
            <person name="Copeland A."/>
            <person name="Goodwin L."/>
            <person name="Hauser L."/>
            <person name="Lajus A."/>
            <person name="Land M.L."/>
            <person name="Lapidus A."/>
            <person name="Lucas S."/>
            <person name="Medigue C."/>
            <person name="Pitluck S."/>
            <person name="Woyke T."/>
            <person name="Zeytun A."/>
            <person name="Stein L.Y."/>
        </authorList>
    </citation>
    <scope>NUCLEOTIDE SEQUENCE [LARGE SCALE GENOMIC DNA]</scope>
    <source>
        <strain evidence="2 3">BG8</strain>
    </source>
</reference>
<gene>
    <name evidence="2" type="ORF">Metal_1403</name>
</gene>
<name>H8GK64_METAL</name>
<dbReference type="GO" id="GO:0035438">
    <property type="term" value="F:cyclic-di-GMP binding"/>
    <property type="evidence" value="ECO:0007669"/>
    <property type="project" value="InterPro"/>
</dbReference>
<dbReference type="Proteomes" id="UP000005090">
    <property type="component" value="Chromosome"/>
</dbReference>
<dbReference type="Pfam" id="PF07238">
    <property type="entry name" value="PilZ"/>
    <property type="match status" value="1"/>
</dbReference>
<accession>H8GK64</accession>
<sequence>MRLESRRAFRKDLHLEGMIFLNEQEQSITIRNLSITGLLVELDQLKGGEIDIKDIFNSLQSSTLVDIFIPSMRLAGEMEVIRADIKKDKILIALEFKSVSYDVEDFIYRRKMYRKKMPGSGRILLNGAYYLFTAINVSVEGLMIQLNETITGDVLNTTVSFEFEKLEMNGEARIVWIEHPQPEKTLMGLNYVHLEKAKLSAIPRFENRYA</sequence>
<dbReference type="SUPFAM" id="SSF141371">
    <property type="entry name" value="PilZ domain-like"/>
    <property type="match status" value="2"/>
</dbReference>
<keyword evidence="3" id="KW-1185">Reference proteome</keyword>
<dbReference type="Gene3D" id="2.40.10.220">
    <property type="entry name" value="predicted glycosyltransferase like domains"/>
    <property type="match status" value="1"/>
</dbReference>